<sequence length="426" mass="48454">MSGISNLSRVTGKEHDQISRFLLGIIVDIRLPDNLSPSRLLAAVRGILDFVYQAQYPMHTNETLGHLSNALQRFHDNKSIFVDLGVRTDFNLPKLHSCSHYIMYIKLFCTTDNYNTEYTERLHIDLAKDAFRSTNFKDEFPQMTIWLERKEKIFRHEKYIQWRLDGCPSPLSMVTLPPGIVYERQLRMTKFPTHKSVRITRLMSDYGATFFRDALTRFIVRFNNPTLSPAQVEAQSAGISLPFNAVPIFHKIKYTTEDPYTAGGPTDSVIDAIHVQPGKKLKNGKELPARFDTALVNDGTGKMTGIDGYRVAQIRVVFSFKPKHIQGLFSSGLSPPRYLAYVEWFSAFSPQPEANRLMYKINRSLKDGDRIDDRVTIKLTDNLIRLPDAPYRFCGSFRGTKQHALVDIAGYPVIGLSTDLPLAIVA</sequence>
<reference evidence="1" key="1">
    <citation type="submission" date="2020-05" db="EMBL/GenBank/DDBJ databases">
        <title>Mycena genomes resolve the evolution of fungal bioluminescence.</title>
        <authorList>
            <person name="Tsai I.J."/>
        </authorList>
    </citation>
    <scope>NUCLEOTIDE SEQUENCE</scope>
    <source>
        <strain evidence="1">CCC161011</strain>
    </source>
</reference>
<name>A0A8H7D218_9AGAR</name>
<comment type="caution">
    <text evidence="1">The sequence shown here is derived from an EMBL/GenBank/DDBJ whole genome shotgun (WGS) entry which is preliminary data.</text>
</comment>
<keyword evidence="2" id="KW-1185">Reference proteome</keyword>
<organism evidence="1 2">
    <name type="scientific">Mycena venus</name>
    <dbReference type="NCBI Taxonomy" id="2733690"/>
    <lineage>
        <taxon>Eukaryota</taxon>
        <taxon>Fungi</taxon>
        <taxon>Dikarya</taxon>
        <taxon>Basidiomycota</taxon>
        <taxon>Agaricomycotina</taxon>
        <taxon>Agaricomycetes</taxon>
        <taxon>Agaricomycetidae</taxon>
        <taxon>Agaricales</taxon>
        <taxon>Marasmiineae</taxon>
        <taxon>Mycenaceae</taxon>
        <taxon>Mycena</taxon>
    </lineage>
</organism>
<evidence type="ECO:0000313" key="2">
    <source>
        <dbReference type="Proteomes" id="UP000620124"/>
    </source>
</evidence>
<proteinExistence type="predicted"/>
<dbReference type="Proteomes" id="UP000620124">
    <property type="component" value="Unassembled WGS sequence"/>
</dbReference>
<gene>
    <name evidence="1" type="ORF">MVEN_00912600</name>
</gene>
<evidence type="ECO:0000313" key="1">
    <source>
        <dbReference type="EMBL" id="KAF7355843.1"/>
    </source>
</evidence>
<dbReference type="AlphaFoldDB" id="A0A8H7D218"/>
<protein>
    <submittedName>
        <fullName evidence="1">Uncharacterized protein</fullName>
    </submittedName>
</protein>
<dbReference type="EMBL" id="JACAZI010000007">
    <property type="protein sequence ID" value="KAF7355843.1"/>
    <property type="molecule type" value="Genomic_DNA"/>
</dbReference>
<dbReference type="OrthoDB" id="2576233at2759"/>
<accession>A0A8H7D218</accession>